<dbReference type="AlphaFoldDB" id="A0A372LC28"/>
<organism evidence="8 9">
    <name type="scientific">Peribacillus saganii</name>
    <dbReference type="NCBI Taxonomy" id="2303992"/>
    <lineage>
        <taxon>Bacteria</taxon>
        <taxon>Bacillati</taxon>
        <taxon>Bacillota</taxon>
        <taxon>Bacilli</taxon>
        <taxon>Bacillales</taxon>
        <taxon>Bacillaceae</taxon>
        <taxon>Peribacillus</taxon>
    </lineage>
</organism>
<gene>
    <name evidence="8" type="ORF">D0469_19875</name>
</gene>
<dbReference type="InterPro" id="IPR013551">
    <property type="entry name" value="YicC-like_C"/>
</dbReference>
<sequence length="291" mass="33166">MAVSMTGYGRGKAESGSLIITVEMKSVNHRFLEYNIRMPRQFLMLEEKIKKIAGQYIRRGRADIFVSVEGEGLVDRNLKLDWKLADQYFEIIGQAKERYGLNFETGIKDLLHINDIFTVEEKETQNEQAESVLLSAVTEALDALLKMRKQEGILLVNDLRSHLNKIKASAAGLAEYAPEVSRKYSDRLAQKLHDFLTGAVDESRLLTEAAIFADKADISEELIRLESHIFQFLETLELTEPIGRKLDFLVQEMNREVNTIGSKANDAKITKQVVEMKSLLEKMKEQVQNIE</sequence>
<evidence type="ECO:0000313" key="9">
    <source>
        <dbReference type="Proteomes" id="UP000264541"/>
    </source>
</evidence>
<dbReference type="Pfam" id="PF03755">
    <property type="entry name" value="YicC-like_N"/>
    <property type="match status" value="1"/>
</dbReference>
<dbReference type="PANTHER" id="PTHR30636:SF3">
    <property type="entry name" value="UPF0701 PROTEIN YICC"/>
    <property type="match status" value="1"/>
</dbReference>
<evidence type="ECO:0000259" key="6">
    <source>
        <dbReference type="Pfam" id="PF03755"/>
    </source>
</evidence>
<dbReference type="NCBIfam" id="TIGR00255">
    <property type="entry name" value="YicC/YloC family endoribonuclease"/>
    <property type="match status" value="1"/>
</dbReference>
<evidence type="ECO:0000256" key="3">
    <source>
        <dbReference type="ARBA" id="ARBA00022759"/>
    </source>
</evidence>
<protein>
    <submittedName>
        <fullName evidence="8">YicC family protein</fullName>
    </submittedName>
</protein>
<name>A0A372LC28_9BACI</name>
<feature type="domain" description="Endoribonuclease YicC-like N-terminal" evidence="6">
    <location>
        <begin position="4"/>
        <end position="154"/>
    </location>
</feature>
<dbReference type="EMBL" id="QVTE01000066">
    <property type="protein sequence ID" value="RFU63213.1"/>
    <property type="molecule type" value="Genomic_DNA"/>
</dbReference>
<dbReference type="Pfam" id="PF08340">
    <property type="entry name" value="YicC-like_C"/>
    <property type="match status" value="1"/>
</dbReference>
<dbReference type="OrthoDB" id="9771229at2"/>
<dbReference type="GO" id="GO:0004521">
    <property type="term" value="F:RNA endonuclease activity"/>
    <property type="evidence" value="ECO:0007669"/>
    <property type="project" value="InterPro"/>
</dbReference>
<dbReference type="GO" id="GO:0016787">
    <property type="term" value="F:hydrolase activity"/>
    <property type="evidence" value="ECO:0007669"/>
    <property type="project" value="UniProtKB-KW"/>
</dbReference>
<keyword evidence="9" id="KW-1185">Reference proteome</keyword>
<reference evidence="8 9" key="1">
    <citation type="submission" date="2018-08" db="EMBL/GenBank/DDBJ databases">
        <title>Bacillus chawlae sp. nov., Bacillus glennii sp. nov., and Bacillus saganii sp. nov. Isolated from the Vehicle Assembly Building at Kennedy Space Center where the Viking Spacecraft were Assembled.</title>
        <authorList>
            <person name="Seuylemezian A."/>
            <person name="Vaishampayan P."/>
        </authorList>
    </citation>
    <scope>NUCLEOTIDE SEQUENCE [LARGE SCALE GENOMIC DNA]</scope>
    <source>
        <strain evidence="8 9">V47-23a</strain>
    </source>
</reference>
<keyword evidence="4" id="KW-0378">Hydrolase</keyword>
<comment type="similarity">
    <text evidence="5">Belongs to the YicC/YloC family.</text>
</comment>
<comment type="caution">
    <text evidence="8">The sequence shown here is derived from an EMBL/GenBank/DDBJ whole genome shotgun (WGS) entry which is preliminary data.</text>
</comment>
<dbReference type="PANTHER" id="PTHR30636">
    <property type="entry name" value="UPF0701 PROTEIN YICC"/>
    <property type="match status" value="1"/>
</dbReference>
<evidence type="ECO:0000256" key="4">
    <source>
        <dbReference type="ARBA" id="ARBA00022801"/>
    </source>
</evidence>
<evidence type="ECO:0000313" key="8">
    <source>
        <dbReference type="EMBL" id="RFU63213.1"/>
    </source>
</evidence>
<evidence type="ECO:0000256" key="1">
    <source>
        <dbReference type="ARBA" id="ARBA00001968"/>
    </source>
</evidence>
<dbReference type="RefSeq" id="WP_117328461.1">
    <property type="nucleotide sequence ID" value="NZ_QVTE01000066.1"/>
</dbReference>
<keyword evidence="3" id="KW-0255">Endonuclease</keyword>
<dbReference type="Proteomes" id="UP000264541">
    <property type="component" value="Unassembled WGS sequence"/>
</dbReference>
<evidence type="ECO:0000259" key="7">
    <source>
        <dbReference type="Pfam" id="PF08340"/>
    </source>
</evidence>
<keyword evidence="2" id="KW-0540">Nuclease</keyword>
<evidence type="ECO:0000256" key="2">
    <source>
        <dbReference type="ARBA" id="ARBA00022722"/>
    </source>
</evidence>
<dbReference type="InterPro" id="IPR013527">
    <property type="entry name" value="YicC-like_N"/>
</dbReference>
<dbReference type="InterPro" id="IPR005229">
    <property type="entry name" value="YicC/YloC-like"/>
</dbReference>
<comment type="cofactor">
    <cofactor evidence="1">
        <name>a divalent metal cation</name>
        <dbReference type="ChEBI" id="CHEBI:60240"/>
    </cofactor>
</comment>
<accession>A0A372LC28</accession>
<feature type="domain" description="Endoribonuclease YicC-like C-terminal" evidence="7">
    <location>
        <begin position="175"/>
        <end position="291"/>
    </location>
</feature>
<evidence type="ECO:0000256" key="5">
    <source>
        <dbReference type="ARBA" id="ARBA00035648"/>
    </source>
</evidence>
<proteinExistence type="inferred from homology"/>